<evidence type="ECO:0000256" key="5">
    <source>
        <dbReference type="ARBA" id="ARBA00022989"/>
    </source>
</evidence>
<feature type="transmembrane region" description="Helical" evidence="7">
    <location>
        <begin position="533"/>
        <end position="556"/>
    </location>
</feature>
<feature type="transmembrane region" description="Helical" evidence="7">
    <location>
        <begin position="21"/>
        <end position="39"/>
    </location>
</feature>
<evidence type="ECO:0000256" key="7">
    <source>
        <dbReference type="RuleBase" id="RU363058"/>
    </source>
</evidence>
<evidence type="ECO:0000313" key="10">
    <source>
        <dbReference type="Proteomes" id="UP001457282"/>
    </source>
</evidence>
<comment type="caution">
    <text evidence="9">The sequence shown here is derived from an EMBL/GenBank/DDBJ whole genome shotgun (WGS) entry which is preliminary data.</text>
</comment>
<keyword evidence="5 7" id="KW-1133">Transmembrane helix</keyword>
<keyword evidence="10" id="KW-1185">Reference proteome</keyword>
<feature type="transmembrane region" description="Helical" evidence="7">
    <location>
        <begin position="235"/>
        <end position="264"/>
    </location>
</feature>
<accession>A0AAW1XL56</accession>
<feature type="transmembrane region" description="Helical" evidence="7">
    <location>
        <begin position="173"/>
        <end position="193"/>
    </location>
</feature>
<keyword evidence="4 7" id="KW-0812">Transmembrane</keyword>
<evidence type="ECO:0000256" key="1">
    <source>
        <dbReference type="ARBA" id="ARBA00004141"/>
    </source>
</evidence>
<feature type="compositionally biased region" description="Polar residues" evidence="8">
    <location>
        <begin position="373"/>
        <end position="386"/>
    </location>
</feature>
<dbReference type="PANTHER" id="PTHR11101">
    <property type="entry name" value="PHOSPHATE TRANSPORTER"/>
    <property type="match status" value="1"/>
</dbReference>
<comment type="function">
    <text evidence="7">Sodium-phosphate symporter.</text>
</comment>
<dbReference type="GO" id="GO:0016020">
    <property type="term" value="C:membrane"/>
    <property type="evidence" value="ECO:0007669"/>
    <property type="project" value="UniProtKB-SubCell"/>
</dbReference>
<sequence>MSSKIDPFDLPIKVVGKWKETYGWIPIFAAFAAIFMAFLTGANNLPAPFSTPIGSGGLTLIKAFVIACVIYVPGAAFASSTSTVNAFFSHFLEENQPSEGFLMWSLVVVLITAAIWLALATYLQLPVSSGQSIQGALLGTILVTQGFDYVPLWNKNQNHNFIGGGLVSIVLEWTVAPLIAFLCAFLLFAVMKVSLLRHENSEKRILVFLPIDYGISAGLLCLFLMYQVLPHMITVYSWVMIVGVAVATLIGALLSLLVVVPLAVRKLKAVKNYRTMKRNMTKSSDHSKCIESQDPTCNDTKSADDEAQFEEALKDFMQMRVLDTVYEEDERSWASPDPMVPEPDNKLAEDQSPASQDQSNTEKSTSFRKLLESTPNQSVQSHTRNFQKIEKSTPVGNAFQYLKGSSKSIFSPVMEYDRHTLVRHALAEKYEDVEDFFSSPHLIASCIFALIQSASEVAAVVSPYGAILDVFQHREKYSGNRGHVGNISVTWWFKAIGGFGAALGFLVCGFRVTKSLGGRLTYMSNSRGLAAQLSTVAAIIIVTKIKLPVSTIHAFVGSLVGVGIADDPRNVNWKLLLKFICGWVVTIVFCSGVAYVIFSMSIHSPAYVVR</sequence>
<feature type="transmembrane region" description="Helical" evidence="7">
    <location>
        <begin position="576"/>
        <end position="598"/>
    </location>
</feature>
<feature type="compositionally biased region" description="Polar residues" evidence="8">
    <location>
        <begin position="352"/>
        <end position="364"/>
    </location>
</feature>
<evidence type="ECO:0000256" key="4">
    <source>
        <dbReference type="ARBA" id="ARBA00022692"/>
    </source>
</evidence>
<feature type="transmembrane region" description="Helical" evidence="7">
    <location>
        <begin position="205"/>
        <end position="229"/>
    </location>
</feature>
<dbReference type="PANTHER" id="PTHR11101:SF89">
    <property type="entry name" value="PHOSPHATE TRANSPORTER"/>
    <property type="match status" value="1"/>
</dbReference>
<dbReference type="Proteomes" id="UP001457282">
    <property type="component" value="Unassembled WGS sequence"/>
</dbReference>
<keyword evidence="2 7" id="KW-0813">Transport</keyword>
<name>A0AAW1XL56_RUBAR</name>
<feature type="region of interest" description="Disordered" evidence="8">
    <location>
        <begin position="284"/>
        <end position="304"/>
    </location>
</feature>
<evidence type="ECO:0000256" key="6">
    <source>
        <dbReference type="ARBA" id="ARBA00023136"/>
    </source>
</evidence>
<evidence type="ECO:0000256" key="2">
    <source>
        <dbReference type="ARBA" id="ARBA00022448"/>
    </source>
</evidence>
<comment type="subcellular location">
    <subcellularLocation>
        <location evidence="1 7">Membrane</location>
        <topology evidence="1 7">Multi-pass membrane protein</topology>
    </subcellularLocation>
</comment>
<feature type="region of interest" description="Disordered" evidence="8">
    <location>
        <begin position="329"/>
        <end position="387"/>
    </location>
</feature>
<evidence type="ECO:0000313" key="9">
    <source>
        <dbReference type="EMBL" id="KAK9936628.1"/>
    </source>
</evidence>
<dbReference type="GO" id="GO:0005315">
    <property type="term" value="F:phosphate transmembrane transporter activity"/>
    <property type="evidence" value="ECO:0007669"/>
    <property type="project" value="InterPro"/>
</dbReference>
<organism evidence="9 10">
    <name type="scientific">Rubus argutus</name>
    <name type="common">Southern blackberry</name>
    <dbReference type="NCBI Taxonomy" id="59490"/>
    <lineage>
        <taxon>Eukaryota</taxon>
        <taxon>Viridiplantae</taxon>
        <taxon>Streptophyta</taxon>
        <taxon>Embryophyta</taxon>
        <taxon>Tracheophyta</taxon>
        <taxon>Spermatophyta</taxon>
        <taxon>Magnoliopsida</taxon>
        <taxon>eudicotyledons</taxon>
        <taxon>Gunneridae</taxon>
        <taxon>Pentapetalae</taxon>
        <taxon>rosids</taxon>
        <taxon>fabids</taxon>
        <taxon>Rosales</taxon>
        <taxon>Rosaceae</taxon>
        <taxon>Rosoideae</taxon>
        <taxon>Rosoideae incertae sedis</taxon>
        <taxon>Rubus</taxon>
    </lineage>
</organism>
<keyword evidence="3 7" id="KW-0592">Phosphate transport</keyword>
<reference evidence="9 10" key="1">
    <citation type="journal article" date="2023" name="G3 (Bethesda)">
        <title>A chromosome-length genome assembly and annotation of blackberry (Rubus argutus, cv. 'Hillquist').</title>
        <authorList>
            <person name="Bruna T."/>
            <person name="Aryal R."/>
            <person name="Dudchenko O."/>
            <person name="Sargent D.J."/>
            <person name="Mead D."/>
            <person name="Buti M."/>
            <person name="Cavallini A."/>
            <person name="Hytonen T."/>
            <person name="Andres J."/>
            <person name="Pham M."/>
            <person name="Weisz D."/>
            <person name="Mascagni F."/>
            <person name="Usai G."/>
            <person name="Natali L."/>
            <person name="Bassil N."/>
            <person name="Fernandez G.E."/>
            <person name="Lomsadze A."/>
            <person name="Armour M."/>
            <person name="Olukolu B."/>
            <person name="Poorten T."/>
            <person name="Britton C."/>
            <person name="Davik J."/>
            <person name="Ashrafi H."/>
            <person name="Aiden E.L."/>
            <person name="Borodovsky M."/>
            <person name="Worthington M."/>
        </authorList>
    </citation>
    <scope>NUCLEOTIDE SEQUENCE [LARGE SCALE GENOMIC DNA]</scope>
    <source>
        <strain evidence="9">PI 553951</strain>
    </source>
</reference>
<dbReference type="EMBL" id="JBEDUW010000003">
    <property type="protein sequence ID" value="KAK9936628.1"/>
    <property type="molecule type" value="Genomic_DNA"/>
</dbReference>
<dbReference type="GO" id="GO:0035435">
    <property type="term" value="P:phosphate ion transmembrane transport"/>
    <property type="evidence" value="ECO:0007669"/>
    <property type="project" value="TreeGrafter"/>
</dbReference>
<dbReference type="Pfam" id="PF01384">
    <property type="entry name" value="PHO4"/>
    <property type="match status" value="1"/>
</dbReference>
<feature type="transmembrane region" description="Helical" evidence="7">
    <location>
        <begin position="491"/>
        <end position="512"/>
    </location>
</feature>
<feature type="transmembrane region" description="Helical" evidence="7">
    <location>
        <begin position="60"/>
        <end position="81"/>
    </location>
</feature>
<evidence type="ECO:0000256" key="3">
    <source>
        <dbReference type="ARBA" id="ARBA00022592"/>
    </source>
</evidence>
<gene>
    <name evidence="9" type="ORF">M0R45_013457</name>
</gene>
<evidence type="ECO:0000256" key="8">
    <source>
        <dbReference type="SAM" id="MobiDB-lite"/>
    </source>
</evidence>
<dbReference type="InterPro" id="IPR001204">
    <property type="entry name" value="Phos_transporter"/>
</dbReference>
<keyword evidence="6 7" id="KW-0472">Membrane</keyword>
<proteinExistence type="inferred from homology"/>
<protein>
    <recommendedName>
        <fullName evidence="7">Phosphate transporter</fullName>
    </recommendedName>
</protein>
<feature type="transmembrane region" description="Helical" evidence="7">
    <location>
        <begin position="101"/>
        <end position="123"/>
    </location>
</feature>
<comment type="similarity">
    <text evidence="7">Belongs to the inorganic phosphate transporter (PiT) (TC 2.A.20) family.</text>
</comment>
<dbReference type="AlphaFoldDB" id="A0AAW1XL56"/>